<comment type="similarity">
    <text evidence="1 4">Belongs to the glycosyl hydrolase 25 family.</text>
</comment>
<dbReference type="GO" id="GO:0016998">
    <property type="term" value="P:cell wall macromolecule catabolic process"/>
    <property type="evidence" value="ECO:0007669"/>
    <property type="project" value="InterPro"/>
</dbReference>
<dbReference type="GO" id="GO:0016052">
    <property type="term" value="P:carbohydrate catabolic process"/>
    <property type="evidence" value="ECO:0007669"/>
    <property type="project" value="TreeGrafter"/>
</dbReference>
<dbReference type="PANTHER" id="PTHR34135">
    <property type="entry name" value="LYSOZYME"/>
    <property type="match status" value="1"/>
</dbReference>
<dbReference type="EC" id="3.2.1.17" evidence="4"/>
<organism evidence="6 7">
    <name type="scientific">Enterococcus rivorum</name>
    <dbReference type="NCBI Taxonomy" id="762845"/>
    <lineage>
        <taxon>Bacteria</taxon>
        <taxon>Bacillati</taxon>
        <taxon>Bacillota</taxon>
        <taxon>Bacilli</taxon>
        <taxon>Lactobacillales</taxon>
        <taxon>Enterococcaceae</taxon>
        <taxon>Enterococcus</taxon>
    </lineage>
</organism>
<dbReference type="STRING" id="762845.BCR26_03350"/>
<dbReference type="Proteomes" id="UP000095256">
    <property type="component" value="Unassembled WGS sequence"/>
</dbReference>
<dbReference type="InterPro" id="IPR013688">
    <property type="entry name" value="GBS_Bsp-like"/>
</dbReference>
<dbReference type="RefSeq" id="WP_069699126.1">
    <property type="nucleotide sequence ID" value="NZ_MIEK01000034.1"/>
</dbReference>
<dbReference type="Gene3D" id="2.60.40.3760">
    <property type="match status" value="5"/>
</dbReference>
<dbReference type="PROSITE" id="PS00953">
    <property type="entry name" value="GLYCOSYL_HYDROL_F25_1"/>
    <property type="match status" value="1"/>
</dbReference>
<dbReference type="AlphaFoldDB" id="A0A1E5KVA0"/>
<keyword evidence="7" id="KW-1185">Reference proteome</keyword>
<reference evidence="6 7" key="1">
    <citation type="submission" date="2016-09" db="EMBL/GenBank/DDBJ databases">
        <authorList>
            <person name="Capua I."/>
            <person name="De Benedictis P."/>
            <person name="Joannis T."/>
            <person name="Lombin L.H."/>
            <person name="Cattoli G."/>
        </authorList>
    </citation>
    <scope>NUCLEOTIDE SEQUENCE [LARGE SCALE GENOMIC DNA]</scope>
    <source>
        <strain evidence="6 7">LMG 25899</strain>
    </source>
</reference>
<dbReference type="GO" id="GO:0003796">
    <property type="term" value="F:lysozyme activity"/>
    <property type="evidence" value="ECO:0007669"/>
    <property type="project" value="UniProtKB-EC"/>
</dbReference>
<dbReference type="SUPFAM" id="SSF51445">
    <property type="entry name" value="(Trans)glycosidases"/>
    <property type="match status" value="1"/>
</dbReference>
<gene>
    <name evidence="6" type="ORF">BCR26_03350</name>
</gene>
<accession>A0A1E5KVA0</accession>
<keyword evidence="3 4" id="KW-0326">Glycosidase</keyword>
<dbReference type="Gene3D" id="3.20.20.80">
    <property type="entry name" value="Glycosidases"/>
    <property type="match status" value="1"/>
</dbReference>
<evidence type="ECO:0000256" key="5">
    <source>
        <dbReference type="SAM" id="MobiDB-lite"/>
    </source>
</evidence>
<dbReference type="PROSITE" id="PS51904">
    <property type="entry name" value="GLYCOSYL_HYDROL_F25_2"/>
    <property type="match status" value="1"/>
</dbReference>
<dbReference type="SMART" id="SM00641">
    <property type="entry name" value="Glyco_25"/>
    <property type="match status" value="1"/>
</dbReference>
<proteinExistence type="inferred from homology"/>
<evidence type="ECO:0000256" key="2">
    <source>
        <dbReference type="ARBA" id="ARBA00022801"/>
    </source>
</evidence>
<feature type="compositionally biased region" description="Low complexity" evidence="5">
    <location>
        <begin position="63"/>
        <end position="77"/>
    </location>
</feature>
<dbReference type="Pfam" id="PF08481">
    <property type="entry name" value="GBS_Bsp-like"/>
    <property type="match status" value="5"/>
</dbReference>
<sequence>MKKSVTLAAIISLIYINTLDIVAYAVEGENLDSSSPSSEVIENPQKRTLDTYLKGAANIENQTGSSETGNTGTNDTTKVASEEDFEDVFYDGEWIRLPKQLNGERDGSGEGITEENQNTLGRNFKDTAEGRAPRGVTTIHAGDTTRPSRDFVDISSYQPNISVSQFEVMKKYGVTGVVVKLTEGTSYRNPYAKQQVTNAKAAGLKVSTYHFSWFTNKAQAEAEADYYANFAKELGLGPDTVMVNDAETPVMNNGYATTNSIYFALRLLNTHKFSSVIHYSSLFWFTSGILDAKILHEGSIWVAQYLYNPLGTDLRHSQTSAWQWSDGVYFPEIPGLEFDMNIDYKGYFAKVQEPGVPISGTTTIEDVDGKGMNYKAIFTPSEGAENVKKVEFPTWGNINGQNDLIWYNATKQSDGTWTASIDVANHKEVGQYFVHTYATNNIGIRTAVANNGFIVQNPTISGAKSVTSTDNGTFRVTITVNSAIPVDGVKVPIWSKPDQSDIVWYKAKRQADGTWVADFNQSNHKNNTGVYIVHAYADLSNKTSISINLGTVTVTNPVLSGTTTIEDVDGKGMNYKAIFTPSEGAKNVKKVEFPTWGNINGQNDLIWYNATKQSDGTWTASIDVANHKEVGQYFVHTYATNNIGIRTAVANNGFIVQNPTISGAKSVTSTDNGTFRVTITVNSAIPVDGVKVPIWSKPDQSDIVWYKAKRQADGTWVADFNQSNHKNNTGVYIVHAYADLSNKTSISINLGTVTVTNPVLSGTTTIEDVDGKGMNYKAIFTPSEGAENVKKVEFPTWGNINGQNDLIWYNATKQSDGTWTAL</sequence>
<dbReference type="InterPro" id="IPR002053">
    <property type="entry name" value="Glyco_hydro_25"/>
</dbReference>
<comment type="caution">
    <text evidence="6">The sequence shown here is derived from an EMBL/GenBank/DDBJ whole genome shotgun (WGS) entry which is preliminary data.</text>
</comment>
<dbReference type="PANTHER" id="PTHR34135:SF2">
    <property type="entry name" value="LYSOZYME"/>
    <property type="match status" value="1"/>
</dbReference>
<dbReference type="InterPro" id="IPR008270">
    <property type="entry name" value="Glyco_hydro_25_AS"/>
</dbReference>
<protein>
    <recommendedName>
        <fullName evidence="4">Lysozyme</fullName>
        <ecNumber evidence="4">3.2.1.17</ecNumber>
    </recommendedName>
</protein>
<dbReference type="InterPro" id="IPR017853">
    <property type="entry name" value="GH"/>
</dbReference>
<dbReference type="InterPro" id="IPR018077">
    <property type="entry name" value="Glyco_hydro_fam25_subgr"/>
</dbReference>
<evidence type="ECO:0000256" key="4">
    <source>
        <dbReference type="RuleBase" id="RU361176"/>
    </source>
</evidence>
<evidence type="ECO:0000256" key="3">
    <source>
        <dbReference type="ARBA" id="ARBA00023295"/>
    </source>
</evidence>
<dbReference type="OrthoDB" id="2173042at2"/>
<feature type="region of interest" description="Disordered" evidence="5">
    <location>
        <begin position="60"/>
        <end position="79"/>
    </location>
</feature>
<dbReference type="GO" id="GO:0009253">
    <property type="term" value="P:peptidoglycan catabolic process"/>
    <property type="evidence" value="ECO:0007669"/>
    <property type="project" value="InterPro"/>
</dbReference>
<evidence type="ECO:0000313" key="6">
    <source>
        <dbReference type="EMBL" id="OEH81805.1"/>
    </source>
</evidence>
<evidence type="ECO:0000256" key="1">
    <source>
        <dbReference type="ARBA" id="ARBA00010646"/>
    </source>
</evidence>
<keyword evidence="2 4" id="KW-0378">Hydrolase</keyword>
<comment type="catalytic activity">
    <reaction evidence="4">
        <text>Hydrolysis of (1-&gt;4)-beta-linkages between N-acetylmuramic acid and N-acetyl-D-glucosamine residues in a peptidoglycan and between N-acetyl-D-glucosamine residues in chitodextrins.</text>
        <dbReference type="EC" id="3.2.1.17"/>
    </reaction>
</comment>
<name>A0A1E5KVA0_9ENTE</name>
<dbReference type="EMBL" id="MIEK01000034">
    <property type="protein sequence ID" value="OEH81805.1"/>
    <property type="molecule type" value="Genomic_DNA"/>
</dbReference>
<dbReference type="Pfam" id="PF01183">
    <property type="entry name" value="Glyco_hydro_25"/>
    <property type="match status" value="1"/>
</dbReference>
<evidence type="ECO:0000313" key="7">
    <source>
        <dbReference type="Proteomes" id="UP000095256"/>
    </source>
</evidence>